<feature type="region of interest" description="Disordered" evidence="1">
    <location>
        <begin position="164"/>
        <end position="190"/>
    </location>
</feature>
<dbReference type="EMBL" id="JARJCW010000022">
    <property type="protein sequence ID" value="KAJ7213048.1"/>
    <property type="molecule type" value="Genomic_DNA"/>
</dbReference>
<feature type="compositionally biased region" description="Low complexity" evidence="1">
    <location>
        <begin position="247"/>
        <end position="256"/>
    </location>
</feature>
<comment type="caution">
    <text evidence="2">The sequence shown here is derived from an EMBL/GenBank/DDBJ whole genome shotgun (WGS) entry which is preliminary data.</text>
</comment>
<accession>A0AAD6VKY1</accession>
<reference evidence="2" key="1">
    <citation type="submission" date="2023-03" db="EMBL/GenBank/DDBJ databases">
        <title>Massive genome expansion in bonnet fungi (Mycena s.s.) driven by repeated elements and novel gene families across ecological guilds.</title>
        <authorList>
            <consortium name="Lawrence Berkeley National Laboratory"/>
            <person name="Harder C.B."/>
            <person name="Miyauchi S."/>
            <person name="Viragh M."/>
            <person name="Kuo A."/>
            <person name="Thoen E."/>
            <person name="Andreopoulos B."/>
            <person name="Lu D."/>
            <person name="Skrede I."/>
            <person name="Drula E."/>
            <person name="Henrissat B."/>
            <person name="Morin E."/>
            <person name="Kohler A."/>
            <person name="Barry K."/>
            <person name="LaButti K."/>
            <person name="Morin E."/>
            <person name="Salamov A."/>
            <person name="Lipzen A."/>
            <person name="Mereny Z."/>
            <person name="Hegedus B."/>
            <person name="Baldrian P."/>
            <person name="Stursova M."/>
            <person name="Weitz H."/>
            <person name="Taylor A."/>
            <person name="Grigoriev I.V."/>
            <person name="Nagy L.G."/>
            <person name="Martin F."/>
            <person name="Kauserud H."/>
        </authorList>
    </citation>
    <scope>NUCLEOTIDE SEQUENCE</scope>
    <source>
        <strain evidence="2">9144</strain>
    </source>
</reference>
<dbReference type="GO" id="GO:0070290">
    <property type="term" value="F:N-acylphosphatidylethanolamine-specific phospholipase D activity"/>
    <property type="evidence" value="ECO:0007669"/>
    <property type="project" value="TreeGrafter"/>
</dbReference>
<evidence type="ECO:0000256" key="1">
    <source>
        <dbReference type="SAM" id="MobiDB-lite"/>
    </source>
</evidence>
<name>A0AAD6VKY1_9AGAR</name>
<keyword evidence="3" id="KW-1185">Reference proteome</keyword>
<dbReference type="AlphaFoldDB" id="A0AAD6VKY1"/>
<evidence type="ECO:0008006" key="4">
    <source>
        <dbReference type="Google" id="ProtNLM"/>
    </source>
</evidence>
<feature type="compositionally biased region" description="Low complexity" evidence="1">
    <location>
        <begin position="164"/>
        <end position="183"/>
    </location>
</feature>
<dbReference type="Gene3D" id="3.60.15.10">
    <property type="entry name" value="Ribonuclease Z/Hydroxyacylglutathione hydrolase-like"/>
    <property type="match status" value="2"/>
</dbReference>
<dbReference type="PANTHER" id="PTHR15032">
    <property type="entry name" value="N-ACYL-PHOSPHATIDYLETHANOLAMINE-HYDROLYZING PHOSPHOLIPASE D"/>
    <property type="match status" value="1"/>
</dbReference>
<protein>
    <recommendedName>
        <fullName evidence="4">Metallo-beta-lactamase domain-containing protein</fullName>
    </recommendedName>
</protein>
<dbReference type="InterPro" id="IPR036866">
    <property type="entry name" value="RibonucZ/Hydroxyglut_hydro"/>
</dbReference>
<evidence type="ECO:0000313" key="2">
    <source>
        <dbReference type="EMBL" id="KAJ7213048.1"/>
    </source>
</evidence>
<dbReference type="GO" id="GO:0070292">
    <property type="term" value="P:N-acylphosphatidylethanolamine metabolic process"/>
    <property type="evidence" value="ECO:0007669"/>
    <property type="project" value="TreeGrafter"/>
</dbReference>
<organism evidence="2 3">
    <name type="scientific">Mycena pura</name>
    <dbReference type="NCBI Taxonomy" id="153505"/>
    <lineage>
        <taxon>Eukaryota</taxon>
        <taxon>Fungi</taxon>
        <taxon>Dikarya</taxon>
        <taxon>Basidiomycota</taxon>
        <taxon>Agaricomycotina</taxon>
        <taxon>Agaricomycetes</taxon>
        <taxon>Agaricomycetidae</taxon>
        <taxon>Agaricales</taxon>
        <taxon>Marasmiineae</taxon>
        <taxon>Mycenaceae</taxon>
        <taxon>Mycena</taxon>
    </lineage>
</organism>
<dbReference type="GO" id="GO:0070291">
    <property type="term" value="P:N-acylethanolamine metabolic process"/>
    <property type="evidence" value="ECO:0007669"/>
    <property type="project" value="TreeGrafter"/>
</dbReference>
<feature type="region of interest" description="Disordered" evidence="1">
    <location>
        <begin position="244"/>
        <end position="265"/>
    </location>
</feature>
<proteinExistence type="predicted"/>
<sequence length="293" mass="30762">MPESSRTVYESIPVCRTTAAPPSAASLTQYSLIAPSPPPESALAGVSLLRVCAIHELPDIDFVAVSHNHFDHCDLDAARVSTRSKPSLTNPVDDDRGIPDQNWSLQLWCSWAVHQIPEDDGAATVSVYYAGDTGYQTAGGACPVFKEIGTKLSPFNLAMCPPSASSTTPSTFSPSSRCPAAPRSPRRLLPTDDTHLVTLHATPEDAVRLAADVRAALAMHFGTFAGRTRRSSLHCGSEVEGLDAVAGSSSSTMESGPGSGSGSERMRVGIEVIDVGECVTFEVGGVPVATVLQ</sequence>
<evidence type="ECO:0000313" key="3">
    <source>
        <dbReference type="Proteomes" id="UP001219525"/>
    </source>
</evidence>
<gene>
    <name evidence="2" type="ORF">GGX14DRAFT_620009</name>
</gene>
<dbReference type="PANTHER" id="PTHR15032:SF4">
    <property type="entry name" value="N-ACYL-PHOSPHATIDYLETHANOLAMINE-HYDROLYZING PHOSPHOLIPASE D"/>
    <property type="match status" value="1"/>
</dbReference>
<dbReference type="GO" id="GO:0005737">
    <property type="term" value="C:cytoplasm"/>
    <property type="evidence" value="ECO:0007669"/>
    <property type="project" value="TreeGrafter"/>
</dbReference>
<dbReference type="Proteomes" id="UP001219525">
    <property type="component" value="Unassembled WGS sequence"/>
</dbReference>
<dbReference type="SUPFAM" id="SSF56281">
    <property type="entry name" value="Metallo-hydrolase/oxidoreductase"/>
    <property type="match status" value="1"/>
</dbReference>